<dbReference type="InterPro" id="IPR042848">
    <property type="entry name" value="Rpp38"/>
</dbReference>
<feature type="compositionally biased region" description="Polar residues" evidence="1">
    <location>
        <begin position="89"/>
        <end position="102"/>
    </location>
</feature>
<feature type="region of interest" description="Disordered" evidence="1">
    <location>
        <begin position="72"/>
        <end position="103"/>
    </location>
</feature>
<dbReference type="Pfam" id="PF01248">
    <property type="entry name" value="Ribosomal_L7Ae"/>
    <property type="match status" value="1"/>
</dbReference>
<dbReference type="OrthoDB" id="20109at2759"/>
<dbReference type="GO" id="GO:0001650">
    <property type="term" value="C:fibrillar center"/>
    <property type="evidence" value="ECO:0007669"/>
    <property type="project" value="TreeGrafter"/>
</dbReference>
<feature type="domain" description="Ribosomal protein eL8/eL30/eS12/Gadd45" evidence="2">
    <location>
        <begin position="109"/>
        <end position="182"/>
    </location>
</feature>
<dbReference type="InterPro" id="IPR004038">
    <property type="entry name" value="Ribosomal_eL8/eL30/eS12/Gad45"/>
</dbReference>
<dbReference type="GO" id="GO:0005655">
    <property type="term" value="C:nucleolar ribonuclease P complex"/>
    <property type="evidence" value="ECO:0007669"/>
    <property type="project" value="InterPro"/>
</dbReference>
<dbReference type="FunCoup" id="A0A6J2W914">
    <property type="interactions" value="369"/>
</dbReference>
<dbReference type="InParanoid" id="A0A6J2W914"/>
<dbReference type="GO" id="GO:0033204">
    <property type="term" value="F:ribonuclease P RNA binding"/>
    <property type="evidence" value="ECO:0007669"/>
    <property type="project" value="TreeGrafter"/>
</dbReference>
<evidence type="ECO:0000313" key="4">
    <source>
        <dbReference type="RefSeq" id="XP_030640784.1"/>
    </source>
</evidence>
<dbReference type="Proteomes" id="UP000504632">
    <property type="component" value="Chromosome 9"/>
</dbReference>
<keyword evidence="3" id="KW-1185">Reference proteome</keyword>
<dbReference type="CTD" id="10557"/>
<dbReference type="GO" id="GO:0000172">
    <property type="term" value="C:ribonuclease MRP complex"/>
    <property type="evidence" value="ECO:0007669"/>
    <property type="project" value="InterPro"/>
</dbReference>
<reference evidence="4" key="1">
    <citation type="submission" date="2025-08" db="UniProtKB">
        <authorList>
            <consortium name="RefSeq"/>
        </authorList>
    </citation>
    <scope>IDENTIFICATION</scope>
</reference>
<dbReference type="AlphaFoldDB" id="A0A6J2W914"/>
<protein>
    <submittedName>
        <fullName evidence="4">Ribonuclease P protein subunit p38</fullName>
    </submittedName>
</protein>
<sequence>MSTPGKGSKKERKKPIPVKTSLDSPYNLNWCPLERECLHFILNTLKEKFVALRLQKKEVKVFRQWGSKKKTSKQKPLVVREPTSEEKSNIQTSPETKSTQGWTDPALRKQLAIGINEVTKGLERNELGLVLVCSSVKPSHMTRHFIPLSKTRSVPACQVPRLSDNIAGLLGLKCVLALGFKRSSEAFADTVGAIAPKVPSLDVAWVPDSVKTQPVKHCQETEEKDAEQARGQKRKIEEVVPEASSVLLQPLTVKRTVPNPSKIRKPKKKKSKK</sequence>
<feature type="region of interest" description="Disordered" evidence="1">
    <location>
        <begin position="214"/>
        <end position="235"/>
    </location>
</feature>
<organism evidence="3 4">
    <name type="scientific">Chanos chanos</name>
    <name type="common">Milkfish</name>
    <name type="synonym">Mugil chanos</name>
    <dbReference type="NCBI Taxonomy" id="29144"/>
    <lineage>
        <taxon>Eukaryota</taxon>
        <taxon>Metazoa</taxon>
        <taxon>Chordata</taxon>
        <taxon>Craniata</taxon>
        <taxon>Vertebrata</taxon>
        <taxon>Euteleostomi</taxon>
        <taxon>Actinopterygii</taxon>
        <taxon>Neopterygii</taxon>
        <taxon>Teleostei</taxon>
        <taxon>Ostariophysi</taxon>
        <taxon>Gonorynchiformes</taxon>
        <taxon>Chanidae</taxon>
        <taxon>Chanos</taxon>
    </lineage>
</organism>
<gene>
    <name evidence="4" type="primary">rpp38</name>
</gene>
<dbReference type="GeneID" id="115821163"/>
<dbReference type="GO" id="GO:0001682">
    <property type="term" value="P:tRNA 5'-leader removal"/>
    <property type="evidence" value="ECO:0007669"/>
    <property type="project" value="InterPro"/>
</dbReference>
<evidence type="ECO:0000259" key="2">
    <source>
        <dbReference type="Pfam" id="PF01248"/>
    </source>
</evidence>
<evidence type="ECO:0000313" key="3">
    <source>
        <dbReference type="Proteomes" id="UP000504632"/>
    </source>
</evidence>
<accession>A0A6J2W914</accession>
<proteinExistence type="predicted"/>
<dbReference type="Gene3D" id="3.30.1330.30">
    <property type="match status" value="1"/>
</dbReference>
<dbReference type="GO" id="GO:0004526">
    <property type="term" value="F:ribonuclease P activity"/>
    <property type="evidence" value="ECO:0007669"/>
    <property type="project" value="TreeGrafter"/>
</dbReference>
<evidence type="ECO:0000256" key="1">
    <source>
        <dbReference type="SAM" id="MobiDB-lite"/>
    </source>
</evidence>
<name>A0A6J2W914_CHACN</name>
<dbReference type="RefSeq" id="XP_030640784.1">
    <property type="nucleotide sequence ID" value="XM_030784924.1"/>
</dbReference>
<feature type="compositionally biased region" description="Basic and acidic residues" evidence="1">
    <location>
        <begin position="217"/>
        <end position="235"/>
    </location>
</feature>
<dbReference type="PANTHER" id="PTHR46948">
    <property type="entry name" value="RIBONUCLEASE P PROTEIN SUBUNIT P38"/>
    <property type="match status" value="1"/>
</dbReference>
<dbReference type="PANTHER" id="PTHR46948:SF1">
    <property type="entry name" value="RIBONUCLEASE P PROTEIN SUBUNIT P38"/>
    <property type="match status" value="1"/>
</dbReference>
<dbReference type="SUPFAM" id="SSF55315">
    <property type="entry name" value="L30e-like"/>
    <property type="match status" value="1"/>
</dbReference>
<dbReference type="InterPro" id="IPR029064">
    <property type="entry name" value="Ribosomal_eL30-like_sf"/>
</dbReference>